<gene>
    <name evidence="7" type="ORF">SAMN00808754_1828</name>
</gene>
<reference evidence="7 8" key="1">
    <citation type="submission" date="2017-04" db="EMBL/GenBank/DDBJ databases">
        <authorList>
            <person name="Afonso C.L."/>
            <person name="Miller P.J."/>
            <person name="Scott M.A."/>
            <person name="Spackman E."/>
            <person name="Goraichik I."/>
            <person name="Dimitrov K.M."/>
            <person name="Suarez D.L."/>
            <person name="Swayne D.E."/>
        </authorList>
    </citation>
    <scope>NUCLEOTIDE SEQUENCE [LARGE SCALE GENOMIC DNA]</scope>
    <source>
        <strain evidence="7 8">ToBE</strain>
    </source>
</reference>
<feature type="domain" description="GHMP kinase N-terminal" evidence="5">
    <location>
        <begin position="57"/>
        <end position="122"/>
    </location>
</feature>
<keyword evidence="2" id="KW-0547">Nucleotide-binding</keyword>
<evidence type="ECO:0000256" key="2">
    <source>
        <dbReference type="ARBA" id="ARBA00022741"/>
    </source>
</evidence>
<dbReference type="OrthoDB" id="4548147at2"/>
<accession>A0A1W1VVS2</accession>
<evidence type="ECO:0000259" key="5">
    <source>
        <dbReference type="Pfam" id="PF00288"/>
    </source>
</evidence>
<dbReference type="GO" id="GO:0016301">
    <property type="term" value="F:kinase activity"/>
    <property type="evidence" value="ECO:0007669"/>
    <property type="project" value="UniProtKB-KW"/>
</dbReference>
<evidence type="ECO:0000256" key="3">
    <source>
        <dbReference type="ARBA" id="ARBA00022777"/>
    </source>
</evidence>
<dbReference type="SUPFAM" id="SSF54211">
    <property type="entry name" value="Ribosomal protein S5 domain 2-like"/>
    <property type="match status" value="1"/>
</dbReference>
<dbReference type="PIRSF" id="PIRSF033887">
    <property type="entry name" value="PduX"/>
    <property type="match status" value="1"/>
</dbReference>
<keyword evidence="1" id="KW-0808">Transferase</keyword>
<keyword evidence="8" id="KW-1185">Reference proteome</keyword>
<evidence type="ECO:0000256" key="1">
    <source>
        <dbReference type="ARBA" id="ARBA00022679"/>
    </source>
</evidence>
<dbReference type="AlphaFoldDB" id="A0A1W1VVS2"/>
<feature type="domain" description="GHMP kinase C-terminal" evidence="6">
    <location>
        <begin position="194"/>
        <end position="264"/>
    </location>
</feature>
<dbReference type="InterPro" id="IPR020568">
    <property type="entry name" value="Ribosomal_Su5_D2-typ_SF"/>
</dbReference>
<keyword evidence="3 7" id="KW-0418">Kinase</keyword>
<evidence type="ECO:0000259" key="6">
    <source>
        <dbReference type="Pfam" id="PF08544"/>
    </source>
</evidence>
<dbReference type="RefSeq" id="WP_157109899.1">
    <property type="nucleotide sequence ID" value="NZ_LT838272.1"/>
</dbReference>
<organism evidence="7 8">
    <name type="scientific">Thermanaeromonas toyohensis ToBE</name>
    <dbReference type="NCBI Taxonomy" id="698762"/>
    <lineage>
        <taxon>Bacteria</taxon>
        <taxon>Bacillati</taxon>
        <taxon>Bacillota</taxon>
        <taxon>Clostridia</taxon>
        <taxon>Neomoorellales</taxon>
        <taxon>Neomoorellaceae</taxon>
        <taxon>Thermanaeromonas</taxon>
    </lineage>
</organism>
<dbReference type="Pfam" id="PF00288">
    <property type="entry name" value="GHMP_kinases_N"/>
    <property type="match status" value="1"/>
</dbReference>
<dbReference type="InterPro" id="IPR014721">
    <property type="entry name" value="Ribsml_uS5_D2-typ_fold_subgr"/>
</dbReference>
<dbReference type="InterPro" id="IPR006204">
    <property type="entry name" value="GHMP_kinase_N_dom"/>
</dbReference>
<dbReference type="GO" id="GO:0005524">
    <property type="term" value="F:ATP binding"/>
    <property type="evidence" value="ECO:0007669"/>
    <property type="project" value="UniProtKB-KW"/>
</dbReference>
<dbReference type="PANTHER" id="PTHR43527:SF1">
    <property type="entry name" value="L-THREONINE KINASE"/>
    <property type="match status" value="1"/>
</dbReference>
<dbReference type="STRING" id="698762.SAMN00808754_1828"/>
<name>A0A1W1VVS2_9FIRM</name>
<dbReference type="InterPro" id="IPR012363">
    <property type="entry name" value="PduX"/>
</dbReference>
<evidence type="ECO:0000313" key="8">
    <source>
        <dbReference type="Proteomes" id="UP000192569"/>
    </source>
</evidence>
<sequence>MRATAYVPGSCGELVQGLVGESYFLITCPIDKGSQVTVTLERGKDYLKGPAGRSKALQAVRLTLEFLGIRAGALVEIENPLPVGKGLASSTADVAAATVATALAAGRELTLEELARIVVQVEPSDGVFLPGISLFEHISGKRWEYLGEPPPLEVLIVDLGGAVDTLAFNRRPDLLELNRAKEKWVREATRLVKEGLAQGNAALIARGATLSAWANQRILPKAELQFIFSIAISCGALGVNVAHSGTVVGILYKPWAVDQRKLEALLKERYPFLSLLPARVVSGGVKVGERDLFLPPRGELAGSTAEVRVGTR</sequence>
<dbReference type="Proteomes" id="UP000192569">
    <property type="component" value="Chromosome I"/>
</dbReference>
<dbReference type="Pfam" id="PF08544">
    <property type="entry name" value="GHMP_kinases_C"/>
    <property type="match status" value="1"/>
</dbReference>
<evidence type="ECO:0000313" key="7">
    <source>
        <dbReference type="EMBL" id="SMB97353.1"/>
    </source>
</evidence>
<dbReference type="PANTHER" id="PTHR43527">
    <property type="entry name" value="4-DIPHOSPHOCYTIDYL-2-C-METHYL-D-ERYTHRITOL KINASE, CHLOROPLASTIC"/>
    <property type="match status" value="1"/>
</dbReference>
<proteinExistence type="predicted"/>
<dbReference type="EMBL" id="LT838272">
    <property type="protein sequence ID" value="SMB97353.1"/>
    <property type="molecule type" value="Genomic_DNA"/>
</dbReference>
<dbReference type="InterPro" id="IPR013750">
    <property type="entry name" value="GHMP_kinase_C_dom"/>
</dbReference>
<evidence type="ECO:0000256" key="4">
    <source>
        <dbReference type="ARBA" id="ARBA00022840"/>
    </source>
</evidence>
<protein>
    <submittedName>
        <fullName evidence="7">Threonine kinase</fullName>
    </submittedName>
</protein>
<dbReference type="Gene3D" id="3.30.230.10">
    <property type="match status" value="1"/>
</dbReference>
<keyword evidence="4" id="KW-0067">ATP-binding</keyword>